<feature type="region of interest" description="Disordered" evidence="1">
    <location>
        <begin position="1"/>
        <end position="29"/>
    </location>
</feature>
<proteinExistence type="predicted"/>
<feature type="region of interest" description="Disordered" evidence="1">
    <location>
        <begin position="347"/>
        <end position="373"/>
    </location>
</feature>
<dbReference type="Proteomes" id="UP001209570">
    <property type="component" value="Unassembled WGS sequence"/>
</dbReference>
<protein>
    <recommendedName>
        <fullName evidence="4">G domain-containing protein</fullName>
    </recommendedName>
</protein>
<reference evidence="2" key="1">
    <citation type="submission" date="2021-12" db="EMBL/GenBank/DDBJ databases">
        <title>Prjna785345.</title>
        <authorList>
            <person name="Rujirawat T."/>
            <person name="Krajaejun T."/>
        </authorList>
    </citation>
    <scope>NUCLEOTIDE SEQUENCE</scope>
    <source>
        <strain evidence="2">Pi057C3</strain>
    </source>
</reference>
<accession>A0AAD5L7R9</accession>
<comment type="caution">
    <text evidence="2">The sequence shown here is derived from an EMBL/GenBank/DDBJ whole genome shotgun (WGS) entry which is preliminary data.</text>
</comment>
<dbReference type="SUPFAM" id="SSF52540">
    <property type="entry name" value="P-loop containing nucleoside triphosphate hydrolases"/>
    <property type="match status" value="1"/>
</dbReference>
<name>A0AAD5L7R9_PYTIN</name>
<evidence type="ECO:0000313" key="2">
    <source>
        <dbReference type="EMBL" id="KAJ0392245.1"/>
    </source>
</evidence>
<gene>
    <name evidence="2" type="ORF">P43SY_007957</name>
</gene>
<keyword evidence="3" id="KW-1185">Reference proteome</keyword>
<evidence type="ECO:0008006" key="4">
    <source>
        <dbReference type="Google" id="ProtNLM"/>
    </source>
</evidence>
<evidence type="ECO:0000256" key="1">
    <source>
        <dbReference type="SAM" id="MobiDB-lite"/>
    </source>
</evidence>
<feature type="region of interest" description="Disordered" evidence="1">
    <location>
        <begin position="197"/>
        <end position="223"/>
    </location>
</feature>
<dbReference type="InterPro" id="IPR027417">
    <property type="entry name" value="P-loop_NTPase"/>
</dbReference>
<feature type="region of interest" description="Disordered" evidence="1">
    <location>
        <begin position="96"/>
        <end position="146"/>
    </location>
</feature>
<dbReference type="EMBL" id="JAKCXM010000681">
    <property type="protein sequence ID" value="KAJ0392245.1"/>
    <property type="molecule type" value="Genomic_DNA"/>
</dbReference>
<dbReference type="AlphaFoldDB" id="A0AAD5L7R9"/>
<dbReference type="Gene3D" id="3.40.50.300">
    <property type="entry name" value="P-loop containing nucleotide triphosphate hydrolases"/>
    <property type="match status" value="2"/>
</dbReference>
<feature type="compositionally biased region" description="Polar residues" evidence="1">
    <location>
        <begin position="206"/>
        <end position="216"/>
    </location>
</feature>
<evidence type="ECO:0000313" key="3">
    <source>
        <dbReference type="Proteomes" id="UP001209570"/>
    </source>
</evidence>
<organism evidence="2 3">
    <name type="scientific">Pythium insidiosum</name>
    <name type="common">Pythiosis disease agent</name>
    <dbReference type="NCBI Taxonomy" id="114742"/>
    <lineage>
        <taxon>Eukaryota</taxon>
        <taxon>Sar</taxon>
        <taxon>Stramenopiles</taxon>
        <taxon>Oomycota</taxon>
        <taxon>Peronosporomycetes</taxon>
        <taxon>Pythiales</taxon>
        <taxon>Pythiaceae</taxon>
        <taxon>Pythium</taxon>
    </lineage>
</organism>
<sequence>MGSFPSTNRVDAHPTSAATGSATAHPHISHGGSVASVLSMGAASDATDGASLRSGLHRLKSRASFVRRHIKGRVLLIGLDGSGKTTLVQQLQRFGGDAKPTADEVDDAASNRSVASAGDPHASAPTPSPGDEPPREKWAAQRGVIVPEPTRSPSVTLYRIEGDRYVQLVDLPGRRALRGRWYSAMLSTMTGGEAFHAAGAPPGVSSADSGGPSTPGGSAVASSIPAAPNATSTGYSHSALPIVGIVFVVDASDRLRFPLVAEELVRLQKVTETRPHLQRAPFFLVLNKVDRWSDPLVTPVLPGGFQVAPSLPPSPTMPWPNAGAHHRRLARAVRQELKHSFDHQLRMDQKRHPQASSAKRAAPAQPASSKTKDALANENTALGTAASGSASAPSSQLLDAQAVRNKRTALQEANANRRVVMMTSIIECCSFDRDSVRAVHTWLKEEVHKLWAA</sequence>